<feature type="chain" id="PRO_5030987976" evidence="3">
    <location>
        <begin position="24"/>
        <end position="308"/>
    </location>
</feature>
<feature type="signal peptide" evidence="3">
    <location>
        <begin position="1"/>
        <end position="23"/>
    </location>
</feature>
<evidence type="ECO:0000313" key="6">
    <source>
        <dbReference type="Proteomes" id="UP000552587"/>
    </source>
</evidence>
<feature type="domain" description="OmpA-like" evidence="4">
    <location>
        <begin position="200"/>
        <end position="308"/>
    </location>
</feature>
<protein>
    <submittedName>
        <fullName evidence="5">OmpA family protein</fullName>
    </submittedName>
</protein>
<dbReference type="InterPro" id="IPR006665">
    <property type="entry name" value="OmpA-like"/>
</dbReference>
<sequence length="308" mass="31544">MPLRLRTSPPTLRASFAIPPVLAALLLLAGCGADPSTPAAQAPADESVEDDAVTGAAPPPDAAFDATLDLVNNNGTIRYHGRVEGEATRDAILRAIGGAFEAGEASGDIQIDPNATAPGWIRGLPAFLEAFDIPGAAVGFEGDTLELTGRLDQEQRARLTDAARRQFPGARLTGLFVGAGAEDAAAIAALAALGPESAASEVEQALNSLQVAFEPYSAKVSSESLATVAQAGQAIAAMPPGRRIEIAGHARGSGDAAIDEALARQRADAVKVQLIVNGANPARIEVRGDVATDPHAPRADSVTFRVLN</sequence>
<gene>
    <name evidence="5" type="ORF">H4F99_12645</name>
</gene>
<dbReference type="EMBL" id="JACHTE010000009">
    <property type="protein sequence ID" value="MBB1089327.1"/>
    <property type="molecule type" value="Genomic_DNA"/>
</dbReference>
<dbReference type="InterPro" id="IPR036737">
    <property type="entry name" value="OmpA-like_sf"/>
</dbReference>
<comment type="caution">
    <text evidence="5">The sequence shown here is derived from an EMBL/GenBank/DDBJ whole genome shotgun (WGS) entry which is preliminary data.</text>
</comment>
<dbReference type="Gene3D" id="3.40.1520.20">
    <property type="match status" value="1"/>
</dbReference>
<proteinExistence type="predicted"/>
<dbReference type="GO" id="GO:0016020">
    <property type="term" value="C:membrane"/>
    <property type="evidence" value="ECO:0007669"/>
    <property type="project" value="UniProtKB-UniRule"/>
</dbReference>
<organism evidence="5 6">
    <name type="scientific">Marilutibacter penaei</name>
    <dbReference type="NCBI Taxonomy" id="2759900"/>
    <lineage>
        <taxon>Bacteria</taxon>
        <taxon>Pseudomonadati</taxon>
        <taxon>Pseudomonadota</taxon>
        <taxon>Gammaproteobacteria</taxon>
        <taxon>Lysobacterales</taxon>
        <taxon>Lysobacteraceae</taxon>
        <taxon>Marilutibacter</taxon>
    </lineage>
</organism>
<keyword evidence="3" id="KW-0732">Signal</keyword>
<evidence type="ECO:0000256" key="1">
    <source>
        <dbReference type="PROSITE-ProRule" id="PRU00473"/>
    </source>
</evidence>
<dbReference type="Pfam" id="PF00691">
    <property type="entry name" value="OmpA"/>
    <property type="match status" value="1"/>
</dbReference>
<evidence type="ECO:0000256" key="2">
    <source>
        <dbReference type="SAM" id="MobiDB-lite"/>
    </source>
</evidence>
<evidence type="ECO:0000313" key="5">
    <source>
        <dbReference type="EMBL" id="MBB1089327.1"/>
    </source>
</evidence>
<reference evidence="5 6" key="1">
    <citation type="submission" date="2020-07" db="EMBL/GenBank/DDBJ databases">
        <authorList>
            <person name="Xu S."/>
            <person name="Li A."/>
        </authorList>
    </citation>
    <scope>NUCLEOTIDE SEQUENCE [LARGE SCALE GENOMIC DNA]</scope>
    <source>
        <strain evidence="5 6">SG-8</strain>
    </source>
</reference>
<evidence type="ECO:0000259" key="4">
    <source>
        <dbReference type="PROSITE" id="PS51123"/>
    </source>
</evidence>
<dbReference type="Proteomes" id="UP000552587">
    <property type="component" value="Unassembled WGS sequence"/>
</dbReference>
<dbReference type="SUPFAM" id="SSF103088">
    <property type="entry name" value="OmpA-like"/>
    <property type="match status" value="1"/>
</dbReference>
<name>A0A7W3YFL3_9GAMM</name>
<keyword evidence="1" id="KW-0472">Membrane</keyword>
<keyword evidence="6" id="KW-1185">Reference proteome</keyword>
<evidence type="ECO:0000256" key="3">
    <source>
        <dbReference type="SAM" id="SignalP"/>
    </source>
</evidence>
<dbReference type="Gene3D" id="3.30.1330.60">
    <property type="entry name" value="OmpA-like domain"/>
    <property type="match status" value="1"/>
</dbReference>
<feature type="region of interest" description="Disordered" evidence="2">
    <location>
        <begin position="36"/>
        <end position="59"/>
    </location>
</feature>
<dbReference type="PROSITE" id="PS51123">
    <property type="entry name" value="OMPA_2"/>
    <property type="match status" value="1"/>
</dbReference>
<dbReference type="AlphaFoldDB" id="A0A7W3YFL3"/>
<accession>A0A7W3YFL3</accession>
<dbReference type="PROSITE" id="PS51257">
    <property type="entry name" value="PROKAR_LIPOPROTEIN"/>
    <property type="match status" value="1"/>
</dbReference>
<dbReference type="RefSeq" id="WP_182670111.1">
    <property type="nucleotide sequence ID" value="NZ_JACHTE010000009.1"/>
</dbReference>